<keyword evidence="3" id="KW-1185">Reference proteome</keyword>
<name>A0A2A4HYK4_9SPHN</name>
<accession>A0A2A4HYK4</accession>
<evidence type="ECO:0000313" key="3">
    <source>
        <dbReference type="Proteomes" id="UP000218784"/>
    </source>
</evidence>
<dbReference type="RefSeq" id="WP_096611975.1">
    <property type="nucleotide sequence ID" value="NZ_NWVD01000003.1"/>
</dbReference>
<feature type="domain" description="NAD-dependent epimerase/dehydratase" evidence="1">
    <location>
        <begin position="8"/>
        <end position="105"/>
    </location>
</feature>
<organism evidence="2 3">
    <name type="scientific">Sphingomonas ginsenosidimutans</name>
    <dbReference type="NCBI Taxonomy" id="862134"/>
    <lineage>
        <taxon>Bacteria</taxon>
        <taxon>Pseudomonadati</taxon>
        <taxon>Pseudomonadota</taxon>
        <taxon>Alphaproteobacteria</taxon>
        <taxon>Sphingomonadales</taxon>
        <taxon>Sphingomonadaceae</taxon>
        <taxon>Sphingomonas</taxon>
    </lineage>
</organism>
<dbReference type="InterPro" id="IPR036291">
    <property type="entry name" value="NAD(P)-bd_dom_sf"/>
</dbReference>
<dbReference type="EMBL" id="NWVD01000003">
    <property type="protein sequence ID" value="PCG09121.1"/>
    <property type="molecule type" value="Genomic_DNA"/>
</dbReference>
<evidence type="ECO:0000313" key="2">
    <source>
        <dbReference type="EMBL" id="PCG09121.1"/>
    </source>
</evidence>
<dbReference type="GO" id="GO:0044877">
    <property type="term" value="F:protein-containing complex binding"/>
    <property type="evidence" value="ECO:0007669"/>
    <property type="project" value="TreeGrafter"/>
</dbReference>
<sequence>MTRAAHLIVTGGTGYIGAALVARALREGRTVTLLGRRPGPVGTHHVTWALGDRFPAHIPGQQAALVHLAHDWQASGQDSIAATARLFDGARTAGIATRVFISSQSAREHALNRYGRLKWATEQRIGDATSLRVGLVYGGTLTAMYGLLAKLATLPLLPMIEPHRTVQPIHLDEVVDGILAAADGQAGGVRALAGPQQVAFGDVLRLLARQYRGRRLPIIPVPLSLALFACDMTARLPLIPTVDRERVLGLAGTEPIDSAADLAALGVAVRPMGERLAREPAGRRALLAEGRAFLRHAGIAPTPALLRRYARAWPEGAIARPRLPLRWCEPLGSDTPLGRRLRVAARIAEASAPGEAALAAGSRIARLARLAAHGAYDALCLPLRLVLGRA</sequence>
<dbReference type="InterPro" id="IPR051207">
    <property type="entry name" value="ComplexI_NDUFA9_subunit"/>
</dbReference>
<dbReference type="AlphaFoldDB" id="A0A2A4HYK4"/>
<evidence type="ECO:0000259" key="1">
    <source>
        <dbReference type="Pfam" id="PF01370"/>
    </source>
</evidence>
<dbReference type="Proteomes" id="UP000218784">
    <property type="component" value="Unassembled WGS sequence"/>
</dbReference>
<dbReference type="Gene3D" id="3.40.50.720">
    <property type="entry name" value="NAD(P)-binding Rossmann-like Domain"/>
    <property type="match status" value="1"/>
</dbReference>
<dbReference type="PANTHER" id="PTHR12126:SF16">
    <property type="entry name" value="MIOREX COMPLEX COMPONENT 2"/>
    <property type="match status" value="1"/>
</dbReference>
<gene>
    <name evidence="2" type="ORF">COA17_09525</name>
</gene>
<reference evidence="2 3" key="1">
    <citation type="submission" date="2017-09" db="EMBL/GenBank/DDBJ databases">
        <title>Sphingomonas ginsenosidimutans KACC 14949, whole genome shotgun sequence.</title>
        <authorList>
            <person name="Feng G."/>
            <person name="Zhu H."/>
        </authorList>
    </citation>
    <scope>NUCLEOTIDE SEQUENCE [LARGE SCALE GENOMIC DNA]</scope>
    <source>
        <strain evidence="2 3">KACC 14949</strain>
    </source>
</reference>
<proteinExistence type="predicted"/>
<dbReference type="PANTHER" id="PTHR12126">
    <property type="entry name" value="NADH-UBIQUINONE OXIDOREDUCTASE 39 KDA SUBUNIT-RELATED"/>
    <property type="match status" value="1"/>
</dbReference>
<dbReference type="SUPFAM" id="SSF51735">
    <property type="entry name" value="NAD(P)-binding Rossmann-fold domains"/>
    <property type="match status" value="1"/>
</dbReference>
<comment type="caution">
    <text evidence="2">The sequence shown here is derived from an EMBL/GenBank/DDBJ whole genome shotgun (WGS) entry which is preliminary data.</text>
</comment>
<protein>
    <submittedName>
        <fullName evidence="2">Epimerase</fullName>
    </submittedName>
</protein>
<dbReference type="Pfam" id="PF01370">
    <property type="entry name" value="Epimerase"/>
    <property type="match status" value="1"/>
</dbReference>
<dbReference type="InterPro" id="IPR001509">
    <property type="entry name" value="Epimerase_deHydtase"/>
</dbReference>